<accession>A0A2Z7AM26</accession>
<feature type="region of interest" description="Disordered" evidence="1">
    <location>
        <begin position="1"/>
        <end position="28"/>
    </location>
</feature>
<reference evidence="2 3" key="1">
    <citation type="journal article" date="2015" name="Proc. Natl. Acad. Sci. U.S.A.">
        <title>The resurrection genome of Boea hygrometrica: A blueprint for survival of dehydration.</title>
        <authorList>
            <person name="Xiao L."/>
            <person name="Yang G."/>
            <person name="Zhang L."/>
            <person name="Yang X."/>
            <person name="Zhao S."/>
            <person name="Ji Z."/>
            <person name="Zhou Q."/>
            <person name="Hu M."/>
            <person name="Wang Y."/>
            <person name="Chen M."/>
            <person name="Xu Y."/>
            <person name="Jin H."/>
            <person name="Xiao X."/>
            <person name="Hu G."/>
            <person name="Bao F."/>
            <person name="Hu Y."/>
            <person name="Wan P."/>
            <person name="Li L."/>
            <person name="Deng X."/>
            <person name="Kuang T."/>
            <person name="Xiang C."/>
            <person name="Zhu J.K."/>
            <person name="Oliver M.J."/>
            <person name="He Y."/>
        </authorList>
    </citation>
    <scope>NUCLEOTIDE SEQUENCE [LARGE SCALE GENOMIC DNA]</scope>
    <source>
        <strain evidence="3">cv. XS01</strain>
    </source>
</reference>
<evidence type="ECO:0000313" key="3">
    <source>
        <dbReference type="Proteomes" id="UP000250235"/>
    </source>
</evidence>
<feature type="region of interest" description="Disordered" evidence="1">
    <location>
        <begin position="320"/>
        <end position="344"/>
    </location>
</feature>
<protein>
    <submittedName>
        <fullName evidence="2">Uncharacterized protein</fullName>
    </submittedName>
</protein>
<dbReference type="EMBL" id="KV014016">
    <property type="protein sequence ID" value="KZV22884.1"/>
    <property type="molecule type" value="Genomic_DNA"/>
</dbReference>
<proteinExistence type="predicted"/>
<dbReference type="Proteomes" id="UP000250235">
    <property type="component" value="Unassembled WGS sequence"/>
</dbReference>
<name>A0A2Z7AM26_9LAMI</name>
<feature type="compositionally biased region" description="Polar residues" evidence="1">
    <location>
        <begin position="12"/>
        <end position="22"/>
    </location>
</feature>
<dbReference type="AlphaFoldDB" id="A0A2Z7AM26"/>
<keyword evidence="3" id="KW-1185">Reference proteome</keyword>
<evidence type="ECO:0000256" key="1">
    <source>
        <dbReference type="SAM" id="MobiDB-lite"/>
    </source>
</evidence>
<organism evidence="2 3">
    <name type="scientific">Dorcoceras hygrometricum</name>
    <dbReference type="NCBI Taxonomy" id="472368"/>
    <lineage>
        <taxon>Eukaryota</taxon>
        <taxon>Viridiplantae</taxon>
        <taxon>Streptophyta</taxon>
        <taxon>Embryophyta</taxon>
        <taxon>Tracheophyta</taxon>
        <taxon>Spermatophyta</taxon>
        <taxon>Magnoliopsida</taxon>
        <taxon>eudicotyledons</taxon>
        <taxon>Gunneridae</taxon>
        <taxon>Pentapetalae</taxon>
        <taxon>asterids</taxon>
        <taxon>lamiids</taxon>
        <taxon>Lamiales</taxon>
        <taxon>Gesneriaceae</taxon>
        <taxon>Didymocarpoideae</taxon>
        <taxon>Trichosporeae</taxon>
        <taxon>Loxocarpinae</taxon>
        <taxon>Dorcoceras</taxon>
    </lineage>
</organism>
<evidence type="ECO:0000313" key="2">
    <source>
        <dbReference type="EMBL" id="KZV22884.1"/>
    </source>
</evidence>
<sequence>MGCPGQARTKPRTQNSRRNAATCTPDGGRTAAPATLAACGSYIAGVRRLHTKQPSQRCHVYARRRPHGGARHASSVWQLHCRRAAATVPACSGYSDCMRQLQCWSFFFWHKNVLKDPSLRSDTTVGDNGRSESRFPGAQRKFKICPEKRPRPETRILRQPALEGLTNLARTESPRHADRNKSNHVITGGGRRRKGWSAAVRFIERRGGAQELEARFPYGNRESSTCVTLNGSGIRLAVGPQPLWLRNRNFGLAQRIMVKRLATSPHDPLGITDSACKNQLVVATVDRLIRSTTENKSPSSVCTRKADGFCHGRILSHTKQVRSRGGGTAAQGRRRGREVEEGGGAAESYALEARV</sequence>
<gene>
    <name evidence="2" type="ORF">F511_08864</name>
</gene>